<name>A0A345MJN9_BPBSP</name>
<protein>
    <submittedName>
        <fullName evidence="1">Uncharacterized protein</fullName>
    </submittedName>
</protein>
<sequence>MEPMKYEKVKDFPDGSRGWESAMYEDGRFISFQTDIGTGITMLTVDEGPEKSMQLPITDSTILWLEWMLSEAKLCSRMFREENEGLRKEKAQATLLNDITGEYYNGH</sequence>
<gene>
    <name evidence="1" type="ORF">BSP38_029</name>
</gene>
<proteinExistence type="predicted"/>
<organismHost>
    <name type="scientific">Bacillus subtilis</name>
    <dbReference type="NCBI Taxonomy" id="1423"/>
</organismHost>
<keyword evidence="2" id="KW-1185">Reference proteome</keyword>
<organism evidence="1 2">
    <name type="scientific">Bacillus phage BSP38</name>
    <dbReference type="NCBI Taxonomy" id="2283013"/>
    <lineage>
        <taxon>Viruses</taxon>
        <taxon>Duplodnaviria</taxon>
        <taxon>Heunggongvirae</taxon>
        <taxon>Uroviricota</taxon>
        <taxon>Caudoviricetes</taxon>
        <taxon>Herelleviridae</taxon>
        <taxon>Bastillevirinae</taxon>
        <taxon>Jeonjuvirus</taxon>
        <taxon>Jeonjuvirus BSP38</taxon>
    </lineage>
</organism>
<evidence type="ECO:0000313" key="1">
    <source>
        <dbReference type="EMBL" id="AXH71071.1"/>
    </source>
</evidence>
<dbReference type="Proteomes" id="UP000260425">
    <property type="component" value="Segment"/>
</dbReference>
<dbReference type="EMBL" id="MH606185">
    <property type="protein sequence ID" value="AXH71071.1"/>
    <property type="molecule type" value="Genomic_DNA"/>
</dbReference>
<accession>A0A345MJN9</accession>
<reference evidence="1 2" key="1">
    <citation type="submission" date="2018-07" db="EMBL/GenBank/DDBJ databases">
        <title>Complete nucleotide sequence of Bacillus phage BSP38.</title>
        <authorList>
            <person name="Ghosh K."/>
            <person name="Kim K.-P."/>
        </authorList>
    </citation>
    <scope>NUCLEOTIDE SEQUENCE [LARGE SCALE GENOMIC DNA]</scope>
</reference>
<evidence type="ECO:0000313" key="2">
    <source>
        <dbReference type="Proteomes" id="UP000260425"/>
    </source>
</evidence>